<dbReference type="SUPFAM" id="SSF50630">
    <property type="entry name" value="Acid proteases"/>
    <property type="match status" value="1"/>
</dbReference>
<dbReference type="InterPro" id="IPR019734">
    <property type="entry name" value="TPR_rpt"/>
</dbReference>
<dbReference type="OrthoDB" id="1074250at2"/>
<dbReference type="SUPFAM" id="SSF48452">
    <property type="entry name" value="TPR-like"/>
    <property type="match status" value="3"/>
</dbReference>
<dbReference type="AlphaFoldDB" id="A0A1M6VGT3"/>
<evidence type="ECO:0000256" key="5">
    <source>
        <dbReference type="SAM" id="SignalP"/>
    </source>
</evidence>
<keyword evidence="1" id="KW-0677">Repeat</keyword>
<dbReference type="Gene3D" id="2.40.70.10">
    <property type="entry name" value="Acid Proteases"/>
    <property type="match status" value="1"/>
</dbReference>
<feature type="coiled-coil region" evidence="4">
    <location>
        <begin position="518"/>
        <end position="545"/>
    </location>
</feature>
<dbReference type="PROSITE" id="PS00141">
    <property type="entry name" value="ASP_PROTEASE"/>
    <property type="match status" value="1"/>
</dbReference>
<feature type="repeat" description="TPR" evidence="3">
    <location>
        <begin position="133"/>
        <end position="166"/>
    </location>
</feature>
<feature type="repeat" description="TPR" evidence="3">
    <location>
        <begin position="99"/>
        <end position="132"/>
    </location>
</feature>
<dbReference type="InterPro" id="IPR034122">
    <property type="entry name" value="Retropepsin-like_bacterial"/>
</dbReference>
<dbReference type="InterPro" id="IPR050498">
    <property type="entry name" value="Ycf3"/>
</dbReference>
<dbReference type="InterPro" id="IPR001969">
    <property type="entry name" value="Aspartic_peptidase_AS"/>
</dbReference>
<feature type="repeat" description="TPR" evidence="3">
    <location>
        <begin position="299"/>
        <end position="332"/>
    </location>
</feature>
<feature type="repeat" description="TPR" evidence="3">
    <location>
        <begin position="401"/>
        <end position="434"/>
    </location>
</feature>
<dbReference type="PROSITE" id="PS50005">
    <property type="entry name" value="TPR"/>
    <property type="match status" value="5"/>
</dbReference>
<dbReference type="Pfam" id="PF13181">
    <property type="entry name" value="TPR_8"/>
    <property type="match status" value="3"/>
</dbReference>
<evidence type="ECO:0000313" key="6">
    <source>
        <dbReference type="EMBL" id="SHK80486.1"/>
    </source>
</evidence>
<feature type="repeat" description="TPR" evidence="3">
    <location>
        <begin position="26"/>
        <end position="59"/>
    </location>
</feature>
<dbReference type="EMBL" id="FRBD01000012">
    <property type="protein sequence ID" value="SHK80486.1"/>
    <property type="molecule type" value="Genomic_DNA"/>
</dbReference>
<dbReference type="RefSeq" id="WP_073208719.1">
    <property type="nucleotide sequence ID" value="NZ_FRBD01000012.1"/>
</dbReference>
<keyword evidence="5" id="KW-0732">Signal</keyword>
<keyword evidence="4" id="KW-0175">Coiled coil</keyword>
<dbReference type="InterPro" id="IPR011990">
    <property type="entry name" value="TPR-like_helical_dom_sf"/>
</dbReference>
<keyword evidence="6" id="KW-0378">Hydrolase</keyword>
<dbReference type="GO" id="GO:0006508">
    <property type="term" value="P:proteolysis"/>
    <property type="evidence" value="ECO:0007669"/>
    <property type="project" value="UniProtKB-KW"/>
</dbReference>
<feature type="signal peptide" evidence="5">
    <location>
        <begin position="1"/>
        <end position="19"/>
    </location>
</feature>
<dbReference type="InterPro" id="IPR021109">
    <property type="entry name" value="Peptidase_aspartic_dom_sf"/>
</dbReference>
<organism evidence="6 7">
    <name type="scientific">Xylanibacter ruminicola</name>
    <name type="common">Prevotella ruminicola</name>
    <dbReference type="NCBI Taxonomy" id="839"/>
    <lineage>
        <taxon>Bacteria</taxon>
        <taxon>Pseudomonadati</taxon>
        <taxon>Bacteroidota</taxon>
        <taxon>Bacteroidia</taxon>
        <taxon>Bacteroidales</taxon>
        <taxon>Prevotellaceae</taxon>
        <taxon>Xylanibacter</taxon>
    </lineage>
</organism>
<dbReference type="Proteomes" id="UP000184130">
    <property type="component" value="Unassembled WGS sequence"/>
</dbReference>
<dbReference type="Gene3D" id="1.25.40.10">
    <property type="entry name" value="Tetratricopeptide repeat domain"/>
    <property type="match status" value="4"/>
</dbReference>
<evidence type="ECO:0000256" key="4">
    <source>
        <dbReference type="SAM" id="Coils"/>
    </source>
</evidence>
<keyword evidence="2 3" id="KW-0802">TPR repeat</keyword>
<dbReference type="Pfam" id="PF14559">
    <property type="entry name" value="TPR_19"/>
    <property type="match status" value="1"/>
</dbReference>
<reference evidence="6 7" key="1">
    <citation type="submission" date="2016-11" db="EMBL/GenBank/DDBJ databases">
        <authorList>
            <person name="Jaros S."/>
            <person name="Januszkiewicz K."/>
            <person name="Wedrychowicz H."/>
        </authorList>
    </citation>
    <scope>NUCLEOTIDE SEQUENCE [LARGE SCALE GENOMIC DNA]</scope>
    <source>
        <strain evidence="6 7">KHT3</strain>
    </source>
</reference>
<feature type="chain" id="PRO_5013291437" evidence="5">
    <location>
        <begin position="20"/>
        <end position="681"/>
    </location>
</feature>
<proteinExistence type="predicted"/>
<evidence type="ECO:0000256" key="2">
    <source>
        <dbReference type="ARBA" id="ARBA00022803"/>
    </source>
</evidence>
<dbReference type="SMART" id="SM00028">
    <property type="entry name" value="TPR"/>
    <property type="match status" value="10"/>
</dbReference>
<evidence type="ECO:0000313" key="7">
    <source>
        <dbReference type="Proteomes" id="UP000184130"/>
    </source>
</evidence>
<name>A0A1M6VGT3_XYLRU</name>
<dbReference type="CDD" id="cd05483">
    <property type="entry name" value="retropepsin_like_bacteria"/>
    <property type="match status" value="1"/>
</dbReference>
<gene>
    <name evidence="6" type="ORF">SAMN05216463_112107</name>
</gene>
<sequence length="681" mass="78121">MKQIVFIAMLFLGSYQAIAQNIKRPETYNYLRGHEAIQEQKYEDALDYFNKDVQENPKNGYSFVWIASLRTRSEEYGRALTAVDLAIKYLPKKDVDYTSFAHTTRGDIYLHLGDTIKALSDYTEAIRLKPNETKPYEDRAQVYYEQGDYARSDADYRKMIELKPGDVMGYMGIGRNANAQEQWVNAIKQFDYVVKLDNNYSSVYSFRAESYIGLKKYSEAIDDIIAALIIDGDQKAYYLMQNIVDDAFALLKTKLVIQCNKDPNDQAWPYYLGVVYDRKGATKKAIEYYKKAAEINTNSVIFRSIAVCYESIGEYDLALTYLEKTLQMDPKDVRAQATKADVYYESGRVDDAIRVMDDIINSYPEWDYAYHRRAWFKENGGYTDGAIDDYTIAVTLDPEDAYSYFCRGKMYEKRKDSDLAKEDFLKAIELDVEPSDHSVAQFAFFHLGEKEKAIDFMNKIIEKSNDSYYDAACLYSLMDEKETALSYLGMAFSHGYRRFAHIAIDRDLDNIRNLPEFKSMVNEYKEKHQRELKEYEDDSVESKQSGKTEVTEVPFTKEGGVCKVKCTINDLPLHFVFDTGASDVTLSMVEATFMMKNDYLTDKDVVGSQHYMDANGEVSVGTIINLRKVNFGGLELKNVRASVVRNQKAPLLLGQSVLGRLGRIEIDNGRDVLKITQTTNP</sequence>
<dbReference type="GO" id="GO:0004190">
    <property type="term" value="F:aspartic-type endopeptidase activity"/>
    <property type="evidence" value="ECO:0007669"/>
    <property type="project" value="InterPro"/>
</dbReference>
<keyword evidence="6" id="KW-0645">Protease</keyword>
<dbReference type="PANTHER" id="PTHR44858">
    <property type="entry name" value="TETRATRICOPEPTIDE REPEAT PROTEIN 6"/>
    <property type="match status" value="1"/>
</dbReference>
<accession>A0A1M6VGT3</accession>
<dbReference type="Pfam" id="PF13432">
    <property type="entry name" value="TPR_16"/>
    <property type="match status" value="1"/>
</dbReference>
<dbReference type="Pfam" id="PF13975">
    <property type="entry name" value="gag-asp_proteas"/>
    <property type="match status" value="1"/>
</dbReference>
<evidence type="ECO:0000256" key="1">
    <source>
        <dbReference type="ARBA" id="ARBA00022737"/>
    </source>
</evidence>
<dbReference type="PANTHER" id="PTHR44858:SF1">
    <property type="entry name" value="UDP-N-ACETYLGLUCOSAMINE--PEPTIDE N-ACETYLGLUCOSAMINYLTRANSFERASE SPINDLY-RELATED"/>
    <property type="match status" value="1"/>
</dbReference>
<protein>
    <submittedName>
        <fullName evidence="6">Clan AA aspartic protease, TIGR02281 family</fullName>
    </submittedName>
</protein>
<evidence type="ECO:0000256" key="3">
    <source>
        <dbReference type="PROSITE-ProRule" id="PRU00339"/>
    </source>
</evidence>
<dbReference type="NCBIfam" id="NF047558">
    <property type="entry name" value="TPR_END_plus"/>
    <property type="match status" value="1"/>
</dbReference>